<evidence type="ECO:0000313" key="5">
    <source>
        <dbReference type="Proteomes" id="UP001230188"/>
    </source>
</evidence>
<feature type="domain" description="N-acetyltransferase" evidence="3">
    <location>
        <begin position="3"/>
        <end position="162"/>
    </location>
</feature>
<gene>
    <name evidence="4" type="ORF">CTAYLR_008598</name>
</gene>
<dbReference type="Pfam" id="PF13527">
    <property type="entry name" value="Acetyltransf_9"/>
    <property type="match status" value="1"/>
</dbReference>
<dbReference type="Gene3D" id="3.40.630.30">
    <property type="match status" value="1"/>
</dbReference>
<dbReference type="PROSITE" id="PS51186">
    <property type="entry name" value="GNAT"/>
    <property type="match status" value="1"/>
</dbReference>
<organism evidence="4 5">
    <name type="scientific">Chrysophaeum taylorii</name>
    <dbReference type="NCBI Taxonomy" id="2483200"/>
    <lineage>
        <taxon>Eukaryota</taxon>
        <taxon>Sar</taxon>
        <taxon>Stramenopiles</taxon>
        <taxon>Ochrophyta</taxon>
        <taxon>Pelagophyceae</taxon>
        <taxon>Pelagomonadales</taxon>
        <taxon>Pelagomonadaceae</taxon>
        <taxon>Chrysophaeum</taxon>
    </lineage>
</organism>
<dbReference type="GO" id="GO:0005737">
    <property type="term" value="C:cytoplasm"/>
    <property type="evidence" value="ECO:0007669"/>
    <property type="project" value="TreeGrafter"/>
</dbReference>
<evidence type="ECO:0000256" key="1">
    <source>
        <dbReference type="ARBA" id="ARBA00008270"/>
    </source>
</evidence>
<dbReference type="InterPro" id="IPR000182">
    <property type="entry name" value="GNAT_dom"/>
</dbReference>
<dbReference type="SUPFAM" id="SSF54506">
    <property type="entry name" value="Diaminopimelate epimerase-like"/>
    <property type="match status" value="1"/>
</dbReference>
<dbReference type="AlphaFoldDB" id="A0AAD7UK95"/>
<dbReference type="NCBIfam" id="TIGR00654">
    <property type="entry name" value="PhzF_family"/>
    <property type="match status" value="1"/>
</dbReference>
<dbReference type="GO" id="GO:0016853">
    <property type="term" value="F:isomerase activity"/>
    <property type="evidence" value="ECO:0007669"/>
    <property type="project" value="UniProtKB-KW"/>
</dbReference>
<evidence type="ECO:0000256" key="2">
    <source>
        <dbReference type="ARBA" id="ARBA00023235"/>
    </source>
</evidence>
<dbReference type="PANTHER" id="PTHR13774:SF17">
    <property type="entry name" value="PHENAZINE BIOSYNTHESIS-LIKE DOMAIN-CONTAINING PROTEIN"/>
    <property type="match status" value="1"/>
</dbReference>
<dbReference type="Gene3D" id="3.10.310.10">
    <property type="entry name" value="Diaminopimelate Epimerase, Chain A, domain 1"/>
    <property type="match status" value="2"/>
</dbReference>
<evidence type="ECO:0000259" key="3">
    <source>
        <dbReference type="PROSITE" id="PS51186"/>
    </source>
</evidence>
<reference evidence="4" key="1">
    <citation type="submission" date="2023-01" db="EMBL/GenBank/DDBJ databases">
        <title>Metagenome sequencing of chrysophaentin producing Chrysophaeum taylorii.</title>
        <authorList>
            <person name="Davison J."/>
            <person name="Bewley C."/>
        </authorList>
    </citation>
    <scope>NUCLEOTIDE SEQUENCE</scope>
    <source>
        <strain evidence="4">NIES-1699</strain>
    </source>
</reference>
<dbReference type="CDD" id="cd04301">
    <property type="entry name" value="NAT_SF"/>
    <property type="match status" value="1"/>
</dbReference>
<keyword evidence="2" id="KW-0413">Isomerase</keyword>
<accession>A0AAD7UK95</accession>
<keyword evidence="5" id="KW-1185">Reference proteome</keyword>
<evidence type="ECO:0000313" key="4">
    <source>
        <dbReference type="EMBL" id="KAJ8607752.1"/>
    </source>
</evidence>
<dbReference type="SUPFAM" id="SSF55729">
    <property type="entry name" value="Acyl-CoA N-acyltransferases (Nat)"/>
    <property type="match status" value="1"/>
</dbReference>
<dbReference type="EMBL" id="JAQMWT010000198">
    <property type="protein sequence ID" value="KAJ8607752.1"/>
    <property type="molecule type" value="Genomic_DNA"/>
</dbReference>
<name>A0AAD7UK95_9STRA</name>
<comment type="similarity">
    <text evidence="1">Belongs to the PhzF family.</text>
</comment>
<dbReference type="GO" id="GO:0016747">
    <property type="term" value="F:acyltransferase activity, transferring groups other than amino-acyl groups"/>
    <property type="evidence" value="ECO:0007669"/>
    <property type="project" value="InterPro"/>
</dbReference>
<proteinExistence type="inferred from homology"/>
<sequence>MRVELRPTTPSELSHIVDLERASYPEDEAATAASLDYRLREAGEYFRTVVVDDAVGGFICGTRCVSMTADAMTTHAAGAPVLAIHSVVVAPEKRRRGVATKALALYVEEMQRSSARSIRLIAKAALLPLYRGAGFEVLGLSPIVHGADPWFECAYDLRRLDMVQVDAFTDRVFGGNPAAVVFAMRDDDWMAKLAIENNLSETVYLERSTGNTFRIRWFTPGGEVDLCGHATLGAAKALHATGRADFPMTFETRNVGTLTVDRRVADGREWLAMDFPTADLVEADPPAGLEKALNADALLFVGRGPDSVPDWFVEVSPRVFAALDVDVAALAAEPDVVRGVIVTARGDDGVDFKSRFFAPRMGIPEDPVTGSAHTLLAKYWETKLQREGPLLAHQTSKRGGVLRVETTPNGRTIIQGQAALVFHAKLCLDDDDDV</sequence>
<dbReference type="PANTHER" id="PTHR13774">
    <property type="entry name" value="PHENAZINE BIOSYNTHESIS PROTEIN"/>
    <property type="match status" value="1"/>
</dbReference>
<comment type="caution">
    <text evidence="4">The sequence shown here is derived from an EMBL/GenBank/DDBJ whole genome shotgun (WGS) entry which is preliminary data.</text>
</comment>
<dbReference type="InterPro" id="IPR003719">
    <property type="entry name" value="Phenazine_PhzF-like"/>
</dbReference>
<dbReference type="Proteomes" id="UP001230188">
    <property type="component" value="Unassembled WGS sequence"/>
</dbReference>
<protein>
    <recommendedName>
        <fullName evidence="3">N-acetyltransferase domain-containing protein</fullName>
    </recommendedName>
</protein>
<dbReference type="InterPro" id="IPR016181">
    <property type="entry name" value="Acyl_CoA_acyltransferase"/>
</dbReference>
<dbReference type="Pfam" id="PF02567">
    <property type="entry name" value="PhzC-PhzF"/>
    <property type="match status" value="1"/>
</dbReference>